<reference evidence="2 3" key="1">
    <citation type="submission" date="2021-06" db="EMBL/GenBank/DDBJ databases">
        <title>Caerostris extrusa draft genome.</title>
        <authorList>
            <person name="Kono N."/>
            <person name="Arakawa K."/>
        </authorList>
    </citation>
    <scope>NUCLEOTIDE SEQUENCE [LARGE SCALE GENOMIC DNA]</scope>
</reference>
<evidence type="ECO:0000256" key="1">
    <source>
        <dbReference type="SAM" id="Phobius"/>
    </source>
</evidence>
<keyword evidence="3" id="KW-1185">Reference proteome</keyword>
<keyword evidence="1" id="KW-1133">Transmembrane helix</keyword>
<dbReference type="AlphaFoldDB" id="A0AAV4UAH7"/>
<name>A0AAV4UAH7_CAEEX</name>
<evidence type="ECO:0008006" key="4">
    <source>
        <dbReference type="Google" id="ProtNLM"/>
    </source>
</evidence>
<keyword evidence="1" id="KW-0812">Transmembrane</keyword>
<sequence length="111" mass="12632">MKVFFRAGPAEEAVTILLQQFFLFSSSLFFPFLFFPSVSLLFPSANELAGKASNNLVTYPQQCLRFPGKKGWYRGQIGRFHSIHVSGPWAFHVQSSICSFPFVHLLRLMVI</sequence>
<accession>A0AAV4UAH7</accession>
<feature type="transmembrane region" description="Helical" evidence="1">
    <location>
        <begin position="21"/>
        <end position="42"/>
    </location>
</feature>
<dbReference type="Proteomes" id="UP001054945">
    <property type="component" value="Unassembled WGS sequence"/>
</dbReference>
<proteinExistence type="predicted"/>
<evidence type="ECO:0000313" key="2">
    <source>
        <dbReference type="EMBL" id="GIY54806.1"/>
    </source>
</evidence>
<keyword evidence="1" id="KW-0472">Membrane</keyword>
<protein>
    <recommendedName>
        <fullName evidence="4">Secreted protein</fullName>
    </recommendedName>
</protein>
<comment type="caution">
    <text evidence="2">The sequence shown here is derived from an EMBL/GenBank/DDBJ whole genome shotgun (WGS) entry which is preliminary data.</text>
</comment>
<organism evidence="2 3">
    <name type="scientific">Caerostris extrusa</name>
    <name type="common">Bark spider</name>
    <name type="synonym">Caerostris bankana</name>
    <dbReference type="NCBI Taxonomy" id="172846"/>
    <lineage>
        <taxon>Eukaryota</taxon>
        <taxon>Metazoa</taxon>
        <taxon>Ecdysozoa</taxon>
        <taxon>Arthropoda</taxon>
        <taxon>Chelicerata</taxon>
        <taxon>Arachnida</taxon>
        <taxon>Araneae</taxon>
        <taxon>Araneomorphae</taxon>
        <taxon>Entelegynae</taxon>
        <taxon>Araneoidea</taxon>
        <taxon>Araneidae</taxon>
        <taxon>Caerostris</taxon>
    </lineage>
</organism>
<gene>
    <name evidence="2" type="ORF">CEXT_77331</name>
</gene>
<evidence type="ECO:0000313" key="3">
    <source>
        <dbReference type="Proteomes" id="UP001054945"/>
    </source>
</evidence>
<dbReference type="EMBL" id="BPLR01012558">
    <property type="protein sequence ID" value="GIY54806.1"/>
    <property type="molecule type" value="Genomic_DNA"/>
</dbReference>